<dbReference type="Pfam" id="PF01313">
    <property type="entry name" value="Bac_export_3"/>
    <property type="match status" value="1"/>
</dbReference>
<dbReference type="EMBL" id="QOZG01000025">
    <property type="protein sequence ID" value="RCS21565.1"/>
    <property type="molecule type" value="Genomic_DNA"/>
</dbReference>
<dbReference type="NCBIfam" id="TIGR01403">
    <property type="entry name" value="fliQ_rel_III"/>
    <property type="match status" value="1"/>
</dbReference>
<dbReference type="PANTHER" id="PTHR34040:SF7">
    <property type="entry name" value="SURFACE PRESENTATION OF ANTIGENS PROTEIN SPAQ"/>
    <property type="match status" value="1"/>
</dbReference>
<feature type="transmembrane region" description="Helical" evidence="8">
    <location>
        <begin position="50"/>
        <end position="70"/>
    </location>
</feature>
<comment type="similarity">
    <text evidence="2">Belongs to the FliQ/MopD/SpaQ family.</text>
</comment>
<evidence type="ECO:0000256" key="1">
    <source>
        <dbReference type="ARBA" id="ARBA00004651"/>
    </source>
</evidence>
<dbReference type="PANTHER" id="PTHR34040">
    <property type="entry name" value="FLAGELLAR BIOSYNTHETIC PROTEIN FLIQ"/>
    <property type="match status" value="1"/>
</dbReference>
<evidence type="ECO:0000256" key="4">
    <source>
        <dbReference type="ARBA" id="ARBA00022692"/>
    </source>
</evidence>
<dbReference type="GO" id="GO:0005886">
    <property type="term" value="C:plasma membrane"/>
    <property type="evidence" value="ECO:0007669"/>
    <property type="project" value="UniProtKB-SubCell"/>
</dbReference>
<organism evidence="9 10">
    <name type="scientific">Phyllobacterium salinisoli</name>
    <dbReference type="NCBI Taxonomy" id="1899321"/>
    <lineage>
        <taxon>Bacteria</taxon>
        <taxon>Pseudomonadati</taxon>
        <taxon>Pseudomonadota</taxon>
        <taxon>Alphaproteobacteria</taxon>
        <taxon>Hyphomicrobiales</taxon>
        <taxon>Phyllobacteriaceae</taxon>
        <taxon>Phyllobacterium</taxon>
    </lineage>
</organism>
<keyword evidence="3" id="KW-1003">Cell membrane</keyword>
<protein>
    <submittedName>
        <fullName evidence="9">EscS/YscS/HrcS family type III secretion system export apparatus protein</fullName>
    </submittedName>
</protein>
<name>A0A368JYN9_9HYPH</name>
<proteinExistence type="inferred from homology"/>
<evidence type="ECO:0000256" key="3">
    <source>
        <dbReference type="ARBA" id="ARBA00022475"/>
    </source>
</evidence>
<evidence type="ECO:0000256" key="6">
    <source>
        <dbReference type="ARBA" id="ARBA00023026"/>
    </source>
</evidence>
<keyword evidence="4 8" id="KW-0812">Transmembrane</keyword>
<evidence type="ECO:0000256" key="2">
    <source>
        <dbReference type="ARBA" id="ARBA00006156"/>
    </source>
</evidence>
<feature type="transmembrane region" description="Helical" evidence="8">
    <location>
        <begin position="16"/>
        <end position="38"/>
    </location>
</feature>
<keyword evidence="6" id="KW-0843">Virulence</keyword>
<evidence type="ECO:0000256" key="5">
    <source>
        <dbReference type="ARBA" id="ARBA00022989"/>
    </source>
</evidence>
<keyword evidence="10" id="KW-1185">Reference proteome</keyword>
<comment type="subcellular location">
    <subcellularLocation>
        <location evidence="1">Cell membrane</location>
        <topology evidence="1">Multi-pass membrane protein</topology>
    </subcellularLocation>
</comment>
<dbReference type="AlphaFoldDB" id="A0A368JYN9"/>
<dbReference type="PRINTS" id="PR00952">
    <property type="entry name" value="TYPE3IMQPROT"/>
</dbReference>
<dbReference type="PIRSF" id="PIRSF004669">
    <property type="entry name" value="FliQ"/>
    <property type="match status" value="1"/>
</dbReference>
<evidence type="ECO:0000313" key="9">
    <source>
        <dbReference type="EMBL" id="RCS21565.1"/>
    </source>
</evidence>
<dbReference type="InterPro" id="IPR006306">
    <property type="entry name" value="T3SS_HrpO"/>
</dbReference>
<dbReference type="GO" id="GO:0009306">
    <property type="term" value="P:protein secretion"/>
    <property type="evidence" value="ECO:0007669"/>
    <property type="project" value="InterPro"/>
</dbReference>
<accession>A0A368JYN9</accession>
<dbReference type="RefSeq" id="WP_114442818.1">
    <property type="nucleotide sequence ID" value="NZ_QOZG01000025.1"/>
</dbReference>
<keyword evidence="7 8" id="KW-0472">Membrane</keyword>
<comment type="caution">
    <text evidence="9">The sequence shown here is derived from an EMBL/GenBank/DDBJ whole genome shotgun (WGS) entry which is preliminary data.</text>
</comment>
<dbReference type="Proteomes" id="UP000253420">
    <property type="component" value="Unassembled WGS sequence"/>
</dbReference>
<dbReference type="InterPro" id="IPR002191">
    <property type="entry name" value="Bac_export_3"/>
</dbReference>
<evidence type="ECO:0000256" key="7">
    <source>
        <dbReference type="ARBA" id="ARBA00023136"/>
    </source>
</evidence>
<evidence type="ECO:0000313" key="10">
    <source>
        <dbReference type="Proteomes" id="UP000253420"/>
    </source>
</evidence>
<sequence>MSPEETLYAGKNAVVLIFYLSMPTIAVAASVGLVVALIQTLIQLQEQTLAFALKLMAVMAVLALTGSWMANHLFVFLDQIFARINDL</sequence>
<evidence type="ECO:0000256" key="8">
    <source>
        <dbReference type="SAM" id="Phobius"/>
    </source>
</evidence>
<reference evidence="9 10" key="1">
    <citation type="submission" date="2018-07" db="EMBL/GenBank/DDBJ databases">
        <title>The draft genome of Phyllobacterium salinisoli.</title>
        <authorList>
            <person name="Liu L."/>
            <person name="Li L."/>
            <person name="Zhang X."/>
            <person name="Liang L."/>
        </authorList>
    </citation>
    <scope>NUCLEOTIDE SEQUENCE [LARGE SCALE GENOMIC DNA]</scope>
    <source>
        <strain evidence="9 10">LLAN61</strain>
    </source>
</reference>
<keyword evidence="5 8" id="KW-1133">Transmembrane helix</keyword>
<gene>
    <name evidence="9" type="ORF">DUT91_23280</name>
</gene>